<protein>
    <submittedName>
        <fullName evidence="1">Uncharacterized protein</fullName>
    </submittedName>
</protein>
<gene>
    <name evidence="1" type="ORF">DDJ31_39365</name>
</gene>
<accession>A0ABX5U5W1</accession>
<dbReference type="EMBL" id="CP029078">
    <property type="protein sequence ID" value="QCN90288.1"/>
    <property type="molecule type" value="Genomic_DNA"/>
</dbReference>
<keyword evidence="2" id="KW-1185">Reference proteome</keyword>
<name>A0ABX5U5W1_STRGD</name>
<dbReference type="Proteomes" id="UP000501753">
    <property type="component" value="Chromosome"/>
</dbReference>
<sequence length="74" mass="8423">MLLDRDPQPGVRSAGPMELHWQGERPHRVRPAFVAWRAGRREVVCVQPSEITEQWSLEQHVLATAPQPRAGWCG</sequence>
<evidence type="ECO:0000313" key="1">
    <source>
        <dbReference type="EMBL" id="QCN90288.1"/>
    </source>
</evidence>
<evidence type="ECO:0000313" key="2">
    <source>
        <dbReference type="Proteomes" id="UP000501753"/>
    </source>
</evidence>
<proteinExistence type="predicted"/>
<organism evidence="1 2">
    <name type="scientific">Streptomyces griseoviridis</name>
    <dbReference type="NCBI Taxonomy" id="45398"/>
    <lineage>
        <taxon>Bacteria</taxon>
        <taxon>Bacillati</taxon>
        <taxon>Actinomycetota</taxon>
        <taxon>Actinomycetes</taxon>
        <taxon>Kitasatosporales</taxon>
        <taxon>Streptomycetaceae</taxon>
        <taxon>Streptomyces</taxon>
    </lineage>
</organism>
<reference evidence="1 2" key="1">
    <citation type="submission" date="2018-04" db="EMBL/GenBank/DDBJ databases">
        <title>Complete genome sequences of Streptomyces griseoviridis K61 and characterization of antagonistic properties of biological control agents.</title>
        <authorList>
            <person name="Mariita R.M."/>
            <person name="Sello J.K."/>
        </authorList>
    </citation>
    <scope>NUCLEOTIDE SEQUENCE [LARGE SCALE GENOMIC DNA]</scope>
    <source>
        <strain evidence="1 2">K61</strain>
    </source>
</reference>